<dbReference type="InterPro" id="IPR001647">
    <property type="entry name" value="HTH_TetR"/>
</dbReference>
<keyword evidence="7" id="KW-1185">Reference proteome</keyword>
<evidence type="ECO:0000313" key="7">
    <source>
        <dbReference type="Proteomes" id="UP000807309"/>
    </source>
</evidence>
<comment type="caution">
    <text evidence="6">The sequence shown here is derived from an EMBL/GenBank/DDBJ whole genome shotgun (WGS) entry which is preliminary data.</text>
</comment>
<gene>
    <name evidence="6" type="ORF">IU470_21860</name>
</gene>
<evidence type="ECO:0000313" key="6">
    <source>
        <dbReference type="EMBL" id="MBF6227742.1"/>
    </source>
</evidence>
<keyword evidence="2 4" id="KW-0238">DNA-binding</keyword>
<sequence>MVWSHQYITAECVPESEKHQETSCPLDHWKPPSITELTVPILSVPYTRSVPKPKQGQGRPRNSEVDLAIVRATRELLAERGYAGLTVDAVAAHAGIGKAAIYRRYATKQEMIFAATVHDMREQPPPDAGTLRADLAALTRTIAAQLGRAPTDVLAGLLADIYSDPALSTRFTETFLERERQAVTEVLDRAVGRGELTAPPDPATVHALLLGPIFAWLLILDGDRDKIPELTRTVAESTATALLSPRD</sequence>
<protein>
    <submittedName>
        <fullName evidence="6">TetR/AcrR family transcriptional regulator</fullName>
    </submittedName>
</protein>
<dbReference type="SUPFAM" id="SSF48498">
    <property type="entry name" value="Tetracyclin repressor-like, C-terminal domain"/>
    <property type="match status" value="1"/>
</dbReference>
<evidence type="ECO:0000256" key="3">
    <source>
        <dbReference type="ARBA" id="ARBA00023163"/>
    </source>
</evidence>
<organism evidence="6 7">
    <name type="scientific">Nocardia abscessus</name>
    <dbReference type="NCBI Taxonomy" id="120957"/>
    <lineage>
        <taxon>Bacteria</taxon>
        <taxon>Bacillati</taxon>
        <taxon>Actinomycetota</taxon>
        <taxon>Actinomycetes</taxon>
        <taxon>Mycobacteriales</taxon>
        <taxon>Nocardiaceae</taxon>
        <taxon>Nocardia</taxon>
    </lineage>
</organism>
<dbReference type="Pfam" id="PF00440">
    <property type="entry name" value="TetR_N"/>
    <property type="match status" value="1"/>
</dbReference>
<evidence type="ECO:0000256" key="2">
    <source>
        <dbReference type="ARBA" id="ARBA00023125"/>
    </source>
</evidence>
<feature type="DNA-binding region" description="H-T-H motif" evidence="4">
    <location>
        <begin position="86"/>
        <end position="105"/>
    </location>
</feature>
<name>A0ABS0CBK6_9NOCA</name>
<keyword evidence="3" id="KW-0804">Transcription</keyword>
<dbReference type="PRINTS" id="PR00455">
    <property type="entry name" value="HTHTETR"/>
</dbReference>
<reference evidence="6 7" key="1">
    <citation type="submission" date="2020-10" db="EMBL/GenBank/DDBJ databases">
        <title>Identification of Nocardia species via Next-generation sequencing and recognition of intraspecies genetic diversity.</title>
        <authorList>
            <person name="Li P."/>
            <person name="Li P."/>
            <person name="Lu B."/>
        </authorList>
    </citation>
    <scope>NUCLEOTIDE SEQUENCE [LARGE SCALE GENOMIC DNA]</scope>
    <source>
        <strain evidence="6 7">N-11</strain>
    </source>
</reference>
<dbReference type="EMBL" id="JADLRE010000017">
    <property type="protein sequence ID" value="MBF6227742.1"/>
    <property type="molecule type" value="Genomic_DNA"/>
</dbReference>
<dbReference type="InterPro" id="IPR050109">
    <property type="entry name" value="HTH-type_TetR-like_transc_reg"/>
</dbReference>
<dbReference type="InterPro" id="IPR036271">
    <property type="entry name" value="Tet_transcr_reg_TetR-rel_C_sf"/>
</dbReference>
<dbReference type="InterPro" id="IPR011075">
    <property type="entry name" value="TetR_C"/>
</dbReference>
<accession>A0ABS0CBK6</accession>
<dbReference type="Pfam" id="PF16859">
    <property type="entry name" value="TetR_C_11"/>
    <property type="match status" value="1"/>
</dbReference>
<feature type="domain" description="HTH tetR-type" evidence="5">
    <location>
        <begin position="63"/>
        <end position="123"/>
    </location>
</feature>
<dbReference type="SUPFAM" id="SSF46689">
    <property type="entry name" value="Homeodomain-like"/>
    <property type="match status" value="1"/>
</dbReference>
<dbReference type="PANTHER" id="PTHR30055">
    <property type="entry name" value="HTH-TYPE TRANSCRIPTIONAL REGULATOR RUTR"/>
    <property type="match status" value="1"/>
</dbReference>
<dbReference type="Gene3D" id="1.10.10.60">
    <property type="entry name" value="Homeodomain-like"/>
    <property type="match status" value="1"/>
</dbReference>
<dbReference type="InterPro" id="IPR009057">
    <property type="entry name" value="Homeodomain-like_sf"/>
</dbReference>
<dbReference type="Gene3D" id="1.10.357.10">
    <property type="entry name" value="Tetracycline Repressor, domain 2"/>
    <property type="match status" value="1"/>
</dbReference>
<keyword evidence="1" id="KW-0805">Transcription regulation</keyword>
<evidence type="ECO:0000256" key="1">
    <source>
        <dbReference type="ARBA" id="ARBA00023015"/>
    </source>
</evidence>
<evidence type="ECO:0000256" key="4">
    <source>
        <dbReference type="PROSITE-ProRule" id="PRU00335"/>
    </source>
</evidence>
<proteinExistence type="predicted"/>
<dbReference type="PANTHER" id="PTHR30055:SF148">
    <property type="entry name" value="TETR-FAMILY TRANSCRIPTIONAL REGULATOR"/>
    <property type="match status" value="1"/>
</dbReference>
<evidence type="ECO:0000259" key="5">
    <source>
        <dbReference type="PROSITE" id="PS50977"/>
    </source>
</evidence>
<dbReference type="PROSITE" id="PS50977">
    <property type="entry name" value="HTH_TETR_2"/>
    <property type="match status" value="1"/>
</dbReference>
<dbReference type="Proteomes" id="UP000807309">
    <property type="component" value="Unassembled WGS sequence"/>
</dbReference>